<evidence type="ECO:0000313" key="2">
    <source>
        <dbReference type="Proteomes" id="UP000694565"/>
    </source>
</evidence>
<dbReference type="AlphaFoldDB" id="A0A8C2W817"/>
<dbReference type="Proteomes" id="UP000694565">
    <property type="component" value="Unplaced"/>
</dbReference>
<name>A0A8C2W817_CYCLU</name>
<sequence>STAGLLALAAQRVLFDELVARAAVQAELQTAVVLREVQGVFWHADGKGQVATHAPDDDGSADVTGLYLHLAAHPGAAALHDRQAAALAATAGPILKGQRQIFCGGLVHLLIGAALEGLEDHSDLKKDFEKKKSGSNLCFFKVS</sequence>
<organism evidence="1 2">
    <name type="scientific">Cyclopterus lumpus</name>
    <name type="common">Lumpsucker</name>
    <dbReference type="NCBI Taxonomy" id="8103"/>
    <lineage>
        <taxon>Eukaryota</taxon>
        <taxon>Metazoa</taxon>
        <taxon>Chordata</taxon>
        <taxon>Craniata</taxon>
        <taxon>Vertebrata</taxon>
        <taxon>Euteleostomi</taxon>
        <taxon>Actinopterygii</taxon>
        <taxon>Neopterygii</taxon>
        <taxon>Teleostei</taxon>
        <taxon>Neoteleostei</taxon>
        <taxon>Acanthomorphata</taxon>
        <taxon>Eupercaria</taxon>
        <taxon>Perciformes</taxon>
        <taxon>Cottioidei</taxon>
        <taxon>Cottales</taxon>
        <taxon>Cyclopteridae</taxon>
        <taxon>Cyclopterus</taxon>
    </lineage>
</organism>
<keyword evidence="2" id="KW-1185">Reference proteome</keyword>
<reference evidence="1" key="1">
    <citation type="submission" date="2025-08" db="UniProtKB">
        <authorList>
            <consortium name="Ensembl"/>
        </authorList>
    </citation>
    <scope>IDENTIFICATION</scope>
</reference>
<evidence type="ECO:0000313" key="1">
    <source>
        <dbReference type="Ensembl" id="ENSCLMP00005000583.1"/>
    </source>
</evidence>
<protein>
    <submittedName>
        <fullName evidence="1">Uncharacterized protein</fullName>
    </submittedName>
</protein>
<dbReference type="Ensembl" id="ENSCLMT00005000607.1">
    <property type="protein sequence ID" value="ENSCLMP00005000583.1"/>
    <property type="gene ID" value="ENSCLMG00005000374.1"/>
</dbReference>
<proteinExistence type="predicted"/>
<reference evidence="1" key="2">
    <citation type="submission" date="2025-09" db="UniProtKB">
        <authorList>
            <consortium name="Ensembl"/>
        </authorList>
    </citation>
    <scope>IDENTIFICATION</scope>
</reference>
<accession>A0A8C2W817</accession>
<dbReference type="GeneTree" id="ENSGT00940000177291"/>